<dbReference type="Gene3D" id="3.40.190.10">
    <property type="entry name" value="Periplasmic binding protein-like II"/>
    <property type="match status" value="1"/>
</dbReference>
<dbReference type="Proteomes" id="UP000249688">
    <property type="component" value="Unassembled WGS sequence"/>
</dbReference>
<dbReference type="InterPro" id="IPR042100">
    <property type="entry name" value="Bug_dom1"/>
</dbReference>
<feature type="signal peptide" evidence="2">
    <location>
        <begin position="1"/>
        <end position="23"/>
    </location>
</feature>
<feature type="chain" id="PRO_5016147568" evidence="2">
    <location>
        <begin position="24"/>
        <end position="324"/>
    </location>
</feature>
<reference evidence="3 4" key="1">
    <citation type="submission" date="2018-06" db="EMBL/GenBank/DDBJ databases">
        <title>Genomic Encyclopedia of Archaeal and Bacterial Type Strains, Phase II (KMG-II): from individual species to whole genera.</title>
        <authorList>
            <person name="Goeker M."/>
        </authorList>
    </citation>
    <scope>NUCLEOTIDE SEQUENCE [LARGE SCALE GENOMIC DNA]</scope>
    <source>
        <strain evidence="3 4">DSM 24525</strain>
    </source>
</reference>
<dbReference type="RefSeq" id="WP_245903486.1">
    <property type="nucleotide sequence ID" value="NZ_QKYU01000013.1"/>
</dbReference>
<comment type="similarity">
    <text evidence="1">Belongs to the UPF0065 (bug) family.</text>
</comment>
<dbReference type="Gene3D" id="3.40.190.150">
    <property type="entry name" value="Bordetella uptake gene, domain 1"/>
    <property type="match status" value="1"/>
</dbReference>
<comment type="caution">
    <text evidence="3">The sequence shown here is derived from an EMBL/GenBank/DDBJ whole genome shotgun (WGS) entry which is preliminary data.</text>
</comment>
<dbReference type="PANTHER" id="PTHR42928:SF5">
    <property type="entry name" value="BLR1237 PROTEIN"/>
    <property type="match status" value="1"/>
</dbReference>
<dbReference type="PANTHER" id="PTHR42928">
    <property type="entry name" value="TRICARBOXYLATE-BINDING PROTEIN"/>
    <property type="match status" value="1"/>
</dbReference>
<name>A0A2W7IDY1_9PROT</name>
<evidence type="ECO:0000313" key="3">
    <source>
        <dbReference type="EMBL" id="PZW44941.1"/>
    </source>
</evidence>
<keyword evidence="2" id="KW-0732">Signal</keyword>
<gene>
    <name evidence="3" type="ORF">C8P66_113108</name>
</gene>
<protein>
    <submittedName>
        <fullName evidence="3">Tripartite-type tricarboxylate transporter receptor subunit TctC</fullName>
    </submittedName>
</protein>
<dbReference type="SUPFAM" id="SSF53850">
    <property type="entry name" value="Periplasmic binding protein-like II"/>
    <property type="match status" value="1"/>
</dbReference>
<dbReference type="InterPro" id="IPR005064">
    <property type="entry name" value="BUG"/>
</dbReference>
<sequence>MSMIRRVFAGAAAAALLALPAFAQSYPTQAISLVVPFAPGGPTDALARLMVEPFSRELGVSVVIENLGGAGGTIGVGRVASARPDGYTLLLHNIGMATAPTLYRRLPYDPLTAFETIGLVAPVPMVWIGRPNFPGTNFADMLAFIRENGDKVNVAHAGLGSASQLCATLLQAQIRQSVTTVAFRGTGPVFAEIMGGRIDLVCDQTSSTTPYITSGRVKAFAITSAQRLSSLPDLPTATEQGTPFEVTVWHGMYAPRGTPRAIVDRVNAALRVTLGEPRLIARLAELGIAPEPQERITPEAHRAFLEAEIARWRPILTAAGEYAD</sequence>
<organism evidence="3 4">
    <name type="scientific">Humitalea rosea</name>
    <dbReference type="NCBI Taxonomy" id="990373"/>
    <lineage>
        <taxon>Bacteria</taxon>
        <taxon>Pseudomonadati</taxon>
        <taxon>Pseudomonadota</taxon>
        <taxon>Alphaproteobacteria</taxon>
        <taxon>Acetobacterales</taxon>
        <taxon>Roseomonadaceae</taxon>
        <taxon>Humitalea</taxon>
    </lineage>
</organism>
<keyword evidence="4" id="KW-1185">Reference proteome</keyword>
<accession>A0A2W7IDY1</accession>
<dbReference type="AlphaFoldDB" id="A0A2W7IDY1"/>
<evidence type="ECO:0000256" key="2">
    <source>
        <dbReference type="SAM" id="SignalP"/>
    </source>
</evidence>
<dbReference type="Pfam" id="PF03401">
    <property type="entry name" value="TctC"/>
    <property type="match status" value="1"/>
</dbReference>
<keyword evidence="3" id="KW-0675">Receptor</keyword>
<dbReference type="PIRSF" id="PIRSF017082">
    <property type="entry name" value="YflP"/>
    <property type="match status" value="1"/>
</dbReference>
<dbReference type="EMBL" id="QKYU01000013">
    <property type="protein sequence ID" value="PZW44941.1"/>
    <property type="molecule type" value="Genomic_DNA"/>
</dbReference>
<evidence type="ECO:0000313" key="4">
    <source>
        <dbReference type="Proteomes" id="UP000249688"/>
    </source>
</evidence>
<proteinExistence type="inferred from homology"/>
<evidence type="ECO:0000256" key="1">
    <source>
        <dbReference type="ARBA" id="ARBA00006987"/>
    </source>
</evidence>